<sequence length="90" mass="9707">MLEVTRLNGSRFALNPDLIERVHAAPDTTIVMIDGSRYIVAETVAEVIDRAEAQRARVLARALSFGAQSFGAQSFEAQSFGAQSAPEGVR</sequence>
<protein>
    <submittedName>
        <fullName evidence="1">Flagellar FlbD family protein</fullName>
    </submittedName>
</protein>
<proteinExistence type="predicted"/>
<keyword evidence="1" id="KW-0969">Cilium</keyword>
<dbReference type="InterPro" id="IPR009384">
    <property type="entry name" value="SwrD-like"/>
</dbReference>
<dbReference type="Proteomes" id="UP001321506">
    <property type="component" value="Unassembled WGS sequence"/>
</dbReference>
<evidence type="ECO:0000313" key="2">
    <source>
        <dbReference type="Proteomes" id="UP001321506"/>
    </source>
</evidence>
<keyword evidence="2" id="KW-1185">Reference proteome</keyword>
<dbReference type="AlphaFoldDB" id="A0AAW6T949"/>
<reference evidence="1 2" key="1">
    <citation type="submission" date="2023-04" db="EMBL/GenBank/DDBJ databases">
        <title>Klugiella caeni sp. nov. isolated from the sludge of biochemical tank.</title>
        <authorList>
            <person name="Geng K."/>
        </authorList>
    </citation>
    <scope>NUCLEOTIDE SEQUENCE [LARGE SCALE GENOMIC DNA]</scope>
    <source>
        <strain evidence="1 2">YN-L-19</strain>
    </source>
</reference>
<evidence type="ECO:0000313" key="1">
    <source>
        <dbReference type="EMBL" id="MDI2097890.1"/>
    </source>
</evidence>
<organism evidence="1 2">
    <name type="scientific">Ruicaihuangia caeni</name>
    <dbReference type="NCBI Taxonomy" id="3042517"/>
    <lineage>
        <taxon>Bacteria</taxon>
        <taxon>Bacillati</taxon>
        <taxon>Actinomycetota</taxon>
        <taxon>Actinomycetes</taxon>
        <taxon>Micrococcales</taxon>
        <taxon>Microbacteriaceae</taxon>
        <taxon>Ruicaihuangia</taxon>
    </lineage>
</organism>
<dbReference type="PANTHER" id="PTHR39185">
    <property type="entry name" value="SWARMING MOTILITY PROTEIN SWRD"/>
    <property type="match status" value="1"/>
</dbReference>
<name>A0AAW6T949_9MICO</name>
<gene>
    <name evidence="1" type="ORF">QF206_02765</name>
</gene>
<dbReference type="PANTHER" id="PTHR39185:SF1">
    <property type="entry name" value="SWARMING MOTILITY PROTEIN SWRD"/>
    <property type="match status" value="1"/>
</dbReference>
<dbReference type="RefSeq" id="WP_281487663.1">
    <property type="nucleotide sequence ID" value="NZ_JASATX010000001.1"/>
</dbReference>
<keyword evidence="1" id="KW-0282">Flagellum</keyword>
<accession>A0AAW6T949</accession>
<dbReference type="EMBL" id="JASATX010000001">
    <property type="protein sequence ID" value="MDI2097890.1"/>
    <property type="molecule type" value="Genomic_DNA"/>
</dbReference>
<dbReference type="Pfam" id="PF06289">
    <property type="entry name" value="FlbD"/>
    <property type="match status" value="1"/>
</dbReference>
<keyword evidence="1" id="KW-0966">Cell projection</keyword>
<comment type="caution">
    <text evidence="1">The sequence shown here is derived from an EMBL/GenBank/DDBJ whole genome shotgun (WGS) entry which is preliminary data.</text>
</comment>